<feature type="chain" id="PRO_5042921703" evidence="1">
    <location>
        <begin position="20"/>
        <end position="153"/>
    </location>
</feature>
<comment type="caution">
    <text evidence="2">The sequence shown here is derived from an EMBL/GenBank/DDBJ whole genome shotgun (WGS) entry which is preliminary data.</text>
</comment>
<evidence type="ECO:0000313" key="3">
    <source>
        <dbReference type="Proteomes" id="UP001344447"/>
    </source>
</evidence>
<name>A0AAN7TU14_9MYCE</name>
<evidence type="ECO:0000256" key="1">
    <source>
        <dbReference type="SAM" id="SignalP"/>
    </source>
</evidence>
<dbReference type="Proteomes" id="UP001344447">
    <property type="component" value="Unassembled WGS sequence"/>
</dbReference>
<keyword evidence="1" id="KW-0732">Signal</keyword>
<feature type="signal peptide" evidence="1">
    <location>
        <begin position="1"/>
        <end position="19"/>
    </location>
</feature>
<organism evidence="2 3">
    <name type="scientific">Dictyostelium firmibasis</name>
    <dbReference type="NCBI Taxonomy" id="79012"/>
    <lineage>
        <taxon>Eukaryota</taxon>
        <taxon>Amoebozoa</taxon>
        <taxon>Evosea</taxon>
        <taxon>Eumycetozoa</taxon>
        <taxon>Dictyostelia</taxon>
        <taxon>Dictyosteliales</taxon>
        <taxon>Dictyosteliaceae</taxon>
        <taxon>Dictyostelium</taxon>
    </lineage>
</organism>
<accession>A0AAN7TU14</accession>
<dbReference type="AlphaFoldDB" id="A0AAN7TU14"/>
<proteinExistence type="predicted"/>
<protein>
    <submittedName>
        <fullName evidence="2">Uncharacterized protein</fullName>
    </submittedName>
</protein>
<gene>
    <name evidence="2" type="ORF">RB653_007103</name>
</gene>
<keyword evidence="3" id="KW-1185">Reference proteome</keyword>
<evidence type="ECO:0000313" key="2">
    <source>
        <dbReference type="EMBL" id="KAK5575967.1"/>
    </source>
</evidence>
<dbReference type="EMBL" id="JAVFKY010000005">
    <property type="protein sequence ID" value="KAK5575967.1"/>
    <property type="molecule type" value="Genomic_DNA"/>
</dbReference>
<reference evidence="2 3" key="1">
    <citation type="submission" date="2023-11" db="EMBL/GenBank/DDBJ databases">
        <title>Dfirmibasis_genome.</title>
        <authorList>
            <person name="Edelbroek B."/>
            <person name="Kjellin J."/>
            <person name="Jerlstrom-Hultqvist J."/>
            <person name="Soderbom F."/>
        </authorList>
    </citation>
    <scope>NUCLEOTIDE SEQUENCE [LARGE SCALE GENOMIC DNA]</scope>
    <source>
        <strain evidence="2 3">TNS-C-14</strain>
    </source>
</reference>
<sequence length="153" mass="17494">MKLLLFLILIINLLIIVNGKLQGKLYKYNSDRNDWEIELGNLPGSSSKFENQKPNFLYKTTVDPLSFVALKFEINDNEKKDVKISCNGGTSHWTFKDKFGDIKPDDVISHNYMSKTYCASDNFAPYFFNFTCENTVFPCSVSARIDFGNMKGC</sequence>